<dbReference type="Proteomes" id="UP000622552">
    <property type="component" value="Unassembled WGS sequence"/>
</dbReference>
<comment type="caution">
    <text evidence="1">The sequence shown here is derived from an EMBL/GenBank/DDBJ whole genome shotgun (WGS) entry which is preliminary data.</text>
</comment>
<dbReference type="Gene3D" id="1.10.1670.10">
    <property type="entry name" value="Helix-hairpin-Helix base-excision DNA repair enzymes (C-terminal)"/>
    <property type="match status" value="1"/>
</dbReference>
<name>A0A8J7GHF1_9ACTN</name>
<dbReference type="InterPro" id="IPR011257">
    <property type="entry name" value="DNA_glycosylase"/>
</dbReference>
<accession>A0A8J7GHF1</accession>
<dbReference type="EMBL" id="JADOUF010000001">
    <property type="protein sequence ID" value="MBG6136328.1"/>
    <property type="molecule type" value="Genomic_DNA"/>
</dbReference>
<dbReference type="RefSeq" id="WP_197003320.1">
    <property type="nucleotide sequence ID" value="NZ_BONS01000036.1"/>
</dbReference>
<evidence type="ECO:0008006" key="3">
    <source>
        <dbReference type="Google" id="ProtNLM"/>
    </source>
</evidence>
<gene>
    <name evidence="1" type="ORF">IW245_002522</name>
</gene>
<evidence type="ECO:0000313" key="2">
    <source>
        <dbReference type="Proteomes" id="UP000622552"/>
    </source>
</evidence>
<evidence type="ECO:0000313" key="1">
    <source>
        <dbReference type="EMBL" id="MBG6136328.1"/>
    </source>
</evidence>
<protein>
    <recommendedName>
        <fullName evidence="3">Endonuclease III</fullName>
    </recommendedName>
</protein>
<dbReference type="AlphaFoldDB" id="A0A8J7GHF1"/>
<sequence length="260" mass="26914">MDGALAPVVITSDGGKLRVQAPTRAVASAVEDDFGHRVGDLALGTHPVLAELGRQFADVAVLTARPIALLILTILEAAGIGPDAAGRRLEEIDWATGGLDLSRVVQLPAIRLSLAEPPLSGRLRLALHGLAEGIGELGKLLKEDPAEALAELAVLPGVGPATAVRVLAGSTRERRWVPPAGGLLRISGRLGLGPAVTTRNDALAGRTTATISRLAPDAGLLSEILIWLSRTVCYAKFPQCGRCPLARVCPSSGQAREVAA</sequence>
<organism evidence="1 2">
    <name type="scientific">Longispora fulva</name>
    <dbReference type="NCBI Taxonomy" id="619741"/>
    <lineage>
        <taxon>Bacteria</taxon>
        <taxon>Bacillati</taxon>
        <taxon>Actinomycetota</taxon>
        <taxon>Actinomycetes</taxon>
        <taxon>Micromonosporales</taxon>
        <taxon>Micromonosporaceae</taxon>
        <taxon>Longispora</taxon>
    </lineage>
</organism>
<dbReference type="GO" id="GO:0006281">
    <property type="term" value="P:DNA repair"/>
    <property type="evidence" value="ECO:0007669"/>
    <property type="project" value="InterPro"/>
</dbReference>
<keyword evidence="2" id="KW-1185">Reference proteome</keyword>
<dbReference type="SUPFAM" id="SSF48150">
    <property type="entry name" value="DNA-glycosylase"/>
    <property type="match status" value="1"/>
</dbReference>
<dbReference type="InterPro" id="IPR023170">
    <property type="entry name" value="HhH_base_excis_C"/>
</dbReference>
<dbReference type="Gene3D" id="1.10.340.30">
    <property type="entry name" value="Hypothetical protein, domain 2"/>
    <property type="match status" value="1"/>
</dbReference>
<reference evidence="1" key="1">
    <citation type="submission" date="2020-11" db="EMBL/GenBank/DDBJ databases">
        <title>Sequencing the genomes of 1000 actinobacteria strains.</title>
        <authorList>
            <person name="Klenk H.-P."/>
        </authorList>
    </citation>
    <scope>NUCLEOTIDE SEQUENCE</scope>
    <source>
        <strain evidence="1">DSM 45356</strain>
    </source>
</reference>
<dbReference type="GO" id="GO:0003824">
    <property type="term" value="F:catalytic activity"/>
    <property type="evidence" value="ECO:0007669"/>
    <property type="project" value="InterPro"/>
</dbReference>
<proteinExistence type="predicted"/>